<sequence length="457" mass="47771">MSTVAVPEEASRAVPPAPGARGAAPAGPAEVRRNYRLGVLNGALYQAGEGFIDAHTVIPVFLARLTESRALIGLGSSLVEIGWLAPQFAVAPWVARRPRQLAVYRRAAVVRAGALGLFAALLWPLMAHPAALLAAFFLLYGAYCLGAGFGALSFMEVVGRTIPRERLGAFWSSRLFWGGSLVALAGLAVREVLRIPDLALRYGLLFGAATVVVSVAYALFSAVREPVCPPGESVNGPLEVLRDGWRQLTGDRTFRRLLVARSSGAAWLTLGPFLVLFAAHDLGGGAKVAGTFLLARVAGFVLANLAWPRLSASRGSRGIMRVSTFGTGAVAVACAAVAVFSPWGLGWIGRSAAIVALESLAFVGGAMQSGMMVAYGSLLLELAPGGRRQLFVAQMNTFLGPSMLLPALGGALVDWFNAPVVFGLCALLAWTGHRAATGLPDQRGVPPEALSEECGCG</sequence>
<keyword evidence="2" id="KW-0812">Transmembrane</keyword>
<feature type="transmembrane region" description="Helical" evidence="2">
    <location>
        <begin position="319"/>
        <end position="340"/>
    </location>
</feature>
<proteinExistence type="predicted"/>
<protein>
    <recommendedName>
        <fullName evidence="4">MFS transporter</fullName>
    </recommendedName>
</protein>
<dbReference type="PANTHER" id="PTHR23526">
    <property type="entry name" value="INTEGRAL MEMBRANE TRANSPORT PROTEIN-RELATED"/>
    <property type="match status" value="1"/>
</dbReference>
<dbReference type="InterPro" id="IPR052528">
    <property type="entry name" value="Sugar_transport-like"/>
</dbReference>
<dbReference type="InterPro" id="IPR036259">
    <property type="entry name" value="MFS_trans_sf"/>
</dbReference>
<dbReference type="SUPFAM" id="SSF103473">
    <property type="entry name" value="MFS general substrate transporter"/>
    <property type="match status" value="1"/>
</dbReference>
<evidence type="ECO:0000256" key="2">
    <source>
        <dbReference type="SAM" id="Phobius"/>
    </source>
</evidence>
<feature type="transmembrane region" description="Helical" evidence="2">
    <location>
        <begin position="107"/>
        <end position="126"/>
    </location>
</feature>
<evidence type="ECO:0000313" key="3">
    <source>
        <dbReference type="EMBL" id="HGZ44069.1"/>
    </source>
</evidence>
<dbReference type="Gene3D" id="1.20.1250.20">
    <property type="entry name" value="MFS general substrate transporter like domains"/>
    <property type="match status" value="1"/>
</dbReference>
<gene>
    <name evidence="3" type="ORF">ENR23_11735</name>
</gene>
<accession>A0A832I2R3</accession>
<keyword evidence="2" id="KW-0472">Membrane</keyword>
<feature type="region of interest" description="Disordered" evidence="1">
    <location>
        <begin position="1"/>
        <end position="26"/>
    </location>
</feature>
<dbReference type="AlphaFoldDB" id="A0A832I2R3"/>
<evidence type="ECO:0008006" key="4">
    <source>
        <dbReference type="Google" id="ProtNLM"/>
    </source>
</evidence>
<comment type="caution">
    <text evidence="3">The sequence shown here is derived from an EMBL/GenBank/DDBJ whole genome shotgun (WGS) entry which is preliminary data.</text>
</comment>
<dbReference type="EMBL" id="DSQF01000023">
    <property type="protein sequence ID" value="HGZ44069.1"/>
    <property type="molecule type" value="Genomic_DNA"/>
</dbReference>
<feature type="transmembrane region" description="Helical" evidence="2">
    <location>
        <begin position="258"/>
        <end position="279"/>
    </location>
</feature>
<feature type="transmembrane region" description="Helical" evidence="2">
    <location>
        <begin position="285"/>
        <end position="307"/>
    </location>
</feature>
<feature type="transmembrane region" description="Helical" evidence="2">
    <location>
        <begin position="175"/>
        <end position="193"/>
    </location>
</feature>
<name>A0A832I2R3_UNCEI</name>
<reference evidence="3" key="1">
    <citation type="journal article" date="2020" name="mSystems">
        <title>Genome- and Community-Level Interaction Insights into Carbon Utilization and Element Cycling Functions of Hydrothermarchaeota in Hydrothermal Sediment.</title>
        <authorList>
            <person name="Zhou Z."/>
            <person name="Liu Y."/>
            <person name="Xu W."/>
            <person name="Pan J."/>
            <person name="Luo Z.H."/>
            <person name="Li M."/>
        </authorList>
    </citation>
    <scope>NUCLEOTIDE SEQUENCE [LARGE SCALE GENOMIC DNA]</scope>
    <source>
        <strain evidence="3">SpSt-381</strain>
    </source>
</reference>
<feature type="transmembrane region" description="Helical" evidence="2">
    <location>
        <begin position="390"/>
        <end position="409"/>
    </location>
</feature>
<dbReference type="PANTHER" id="PTHR23526:SF1">
    <property type="entry name" value="MAJOR FACILITATOR SUPERFAMILY MFS_1"/>
    <property type="match status" value="1"/>
</dbReference>
<feature type="transmembrane region" description="Helical" evidence="2">
    <location>
        <begin position="132"/>
        <end position="154"/>
    </location>
</feature>
<organism evidence="3">
    <name type="scientific">Eiseniibacteriota bacterium</name>
    <dbReference type="NCBI Taxonomy" id="2212470"/>
    <lineage>
        <taxon>Bacteria</taxon>
        <taxon>Candidatus Eiseniibacteriota</taxon>
    </lineage>
</organism>
<keyword evidence="2" id="KW-1133">Transmembrane helix</keyword>
<evidence type="ECO:0000256" key="1">
    <source>
        <dbReference type="SAM" id="MobiDB-lite"/>
    </source>
</evidence>
<feature type="transmembrane region" description="Helical" evidence="2">
    <location>
        <begin position="199"/>
        <end position="220"/>
    </location>
</feature>
<feature type="transmembrane region" description="Helical" evidence="2">
    <location>
        <begin position="352"/>
        <end position="378"/>
    </location>
</feature>